<dbReference type="InterPro" id="IPR029068">
    <property type="entry name" value="Glyas_Bleomycin-R_OHBP_Dase"/>
</dbReference>
<evidence type="ECO:0000313" key="3">
    <source>
        <dbReference type="Proteomes" id="UP000620633"/>
    </source>
</evidence>
<comment type="caution">
    <text evidence="2">The sequence shown here is derived from an EMBL/GenBank/DDBJ whole genome shotgun (WGS) entry which is preliminary data.</text>
</comment>
<gene>
    <name evidence="2" type="ORF">GCM10008961_26480</name>
</gene>
<evidence type="ECO:0000259" key="1">
    <source>
        <dbReference type="PROSITE" id="PS51819"/>
    </source>
</evidence>
<feature type="domain" description="VOC" evidence="1">
    <location>
        <begin position="4"/>
        <end position="132"/>
    </location>
</feature>
<keyword evidence="3" id="KW-1185">Reference proteome</keyword>
<protein>
    <submittedName>
        <fullName evidence="2">Glyoxalase</fullName>
    </submittedName>
</protein>
<name>A0ABQ2SLF7_9DEIO</name>
<organism evidence="2 3">
    <name type="scientific">Deinococcus knuensis</name>
    <dbReference type="NCBI Taxonomy" id="1837380"/>
    <lineage>
        <taxon>Bacteria</taxon>
        <taxon>Thermotogati</taxon>
        <taxon>Deinococcota</taxon>
        <taxon>Deinococci</taxon>
        <taxon>Deinococcales</taxon>
        <taxon>Deinococcaceae</taxon>
        <taxon>Deinococcus</taxon>
    </lineage>
</organism>
<dbReference type="Proteomes" id="UP000620633">
    <property type="component" value="Unassembled WGS sequence"/>
</dbReference>
<dbReference type="Pfam" id="PF00903">
    <property type="entry name" value="Glyoxalase"/>
    <property type="match status" value="1"/>
</dbReference>
<proteinExistence type="predicted"/>
<dbReference type="InterPro" id="IPR037523">
    <property type="entry name" value="VOC_core"/>
</dbReference>
<accession>A0ABQ2SLF7</accession>
<dbReference type="PROSITE" id="PS51819">
    <property type="entry name" value="VOC"/>
    <property type="match status" value="1"/>
</dbReference>
<dbReference type="SUPFAM" id="SSF54593">
    <property type="entry name" value="Glyoxalase/Bleomycin resistance protein/Dihydroxybiphenyl dioxygenase"/>
    <property type="match status" value="1"/>
</dbReference>
<dbReference type="Gene3D" id="3.10.180.10">
    <property type="entry name" value="2,3-Dihydroxybiphenyl 1,2-Dioxygenase, domain 1"/>
    <property type="match status" value="1"/>
</dbReference>
<reference evidence="3" key="1">
    <citation type="journal article" date="2019" name="Int. J. Syst. Evol. Microbiol.">
        <title>The Global Catalogue of Microorganisms (GCM) 10K type strain sequencing project: providing services to taxonomists for standard genome sequencing and annotation.</title>
        <authorList>
            <consortium name="The Broad Institute Genomics Platform"/>
            <consortium name="The Broad Institute Genome Sequencing Center for Infectious Disease"/>
            <person name="Wu L."/>
            <person name="Ma J."/>
        </authorList>
    </citation>
    <scope>NUCLEOTIDE SEQUENCE [LARGE SCALE GENOMIC DNA]</scope>
    <source>
        <strain evidence="3">JCM 31406</strain>
    </source>
</reference>
<sequence length="136" mass="14716">MNWTLEVIVVPVTDLDRARAFYADGLGFHVDHDTVRGGQRLIQFTPRGSGCSVVIGSALRPMPPGTLRGMQLVVNDLRAAHAELLARGVPVSDIQVRGGPTPRPATPDDDLNFVGFLSFQDPDGNGWSVQQITTRP</sequence>
<dbReference type="RefSeq" id="WP_189102492.1">
    <property type="nucleotide sequence ID" value="NZ_BMQO01000014.1"/>
</dbReference>
<evidence type="ECO:0000313" key="2">
    <source>
        <dbReference type="EMBL" id="GGS33496.1"/>
    </source>
</evidence>
<dbReference type="EMBL" id="BMQO01000014">
    <property type="protein sequence ID" value="GGS33496.1"/>
    <property type="molecule type" value="Genomic_DNA"/>
</dbReference>
<dbReference type="InterPro" id="IPR004360">
    <property type="entry name" value="Glyas_Fos-R_dOase_dom"/>
</dbReference>